<dbReference type="PANTHER" id="PTHR34471">
    <property type="entry name" value="ARGININE REPRESSOR"/>
    <property type="match status" value="1"/>
</dbReference>
<dbReference type="Pfam" id="PF01316">
    <property type="entry name" value="Arg_repressor"/>
    <property type="match status" value="1"/>
</dbReference>
<dbReference type="InterPro" id="IPR001669">
    <property type="entry name" value="Arg_repress"/>
</dbReference>
<organism evidence="10 11">
    <name type="scientific">Lapidilactobacillus mulanensis</name>
    <dbReference type="NCBI Taxonomy" id="2485999"/>
    <lineage>
        <taxon>Bacteria</taxon>
        <taxon>Bacillati</taxon>
        <taxon>Bacillota</taxon>
        <taxon>Bacilli</taxon>
        <taxon>Lactobacillales</taxon>
        <taxon>Lactobacillaceae</taxon>
        <taxon>Lapidilactobacillus</taxon>
    </lineage>
</organism>
<dbReference type="InterPro" id="IPR036390">
    <property type="entry name" value="WH_DNA-bd_sf"/>
</dbReference>
<dbReference type="PANTHER" id="PTHR34471:SF1">
    <property type="entry name" value="ARGININE REPRESSOR"/>
    <property type="match status" value="1"/>
</dbReference>
<evidence type="ECO:0000259" key="9">
    <source>
        <dbReference type="Pfam" id="PF02863"/>
    </source>
</evidence>
<comment type="pathway">
    <text evidence="7">Amino-acid biosynthesis; L-arginine biosynthesis [regulation].</text>
</comment>
<feature type="domain" description="Arginine repressor DNA-binding" evidence="8">
    <location>
        <begin position="1"/>
        <end position="66"/>
    </location>
</feature>
<keyword evidence="6 7" id="KW-0804">Transcription</keyword>
<proteinExistence type="inferred from homology"/>
<evidence type="ECO:0000256" key="1">
    <source>
        <dbReference type="ARBA" id="ARBA00004496"/>
    </source>
</evidence>
<comment type="function">
    <text evidence="7">Regulates arginine biosynthesis genes.</text>
</comment>
<evidence type="ECO:0000313" key="10">
    <source>
        <dbReference type="EMBL" id="MFD1465553.1"/>
    </source>
</evidence>
<keyword evidence="7" id="KW-0055">Arginine biosynthesis</keyword>
<evidence type="ECO:0000256" key="4">
    <source>
        <dbReference type="ARBA" id="ARBA00023015"/>
    </source>
</evidence>
<dbReference type="InterPro" id="IPR020899">
    <property type="entry name" value="Arg_repress_C"/>
</dbReference>
<dbReference type="EMBL" id="JBHTOF010000034">
    <property type="protein sequence ID" value="MFD1465553.1"/>
    <property type="molecule type" value="Genomic_DNA"/>
</dbReference>
<comment type="caution">
    <text evidence="10">The sequence shown here is derived from an EMBL/GenBank/DDBJ whole genome shotgun (WGS) entry which is preliminary data.</text>
</comment>
<evidence type="ECO:0000313" key="11">
    <source>
        <dbReference type="Proteomes" id="UP001597244"/>
    </source>
</evidence>
<comment type="subcellular location">
    <subcellularLocation>
        <location evidence="1 7">Cytoplasm</location>
    </subcellularLocation>
</comment>
<feature type="domain" description="Arginine repressor C-terminal" evidence="9">
    <location>
        <begin position="81"/>
        <end position="139"/>
    </location>
</feature>
<dbReference type="PRINTS" id="PR01467">
    <property type="entry name" value="ARGREPRESSOR"/>
</dbReference>
<evidence type="ECO:0000259" key="8">
    <source>
        <dbReference type="Pfam" id="PF01316"/>
    </source>
</evidence>
<evidence type="ECO:0000256" key="7">
    <source>
        <dbReference type="HAMAP-Rule" id="MF_00173"/>
    </source>
</evidence>
<evidence type="ECO:0000256" key="2">
    <source>
        <dbReference type="ARBA" id="ARBA00008316"/>
    </source>
</evidence>
<keyword evidence="7" id="KW-0678">Repressor</keyword>
<keyword evidence="3 7" id="KW-0963">Cytoplasm</keyword>
<dbReference type="Gene3D" id="1.10.10.10">
    <property type="entry name" value="Winged helix-like DNA-binding domain superfamily/Winged helix DNA-binding domain"/>
    <property type="match status" value="1"/>
</dbReference>
<dbReference type="InterPro" id="IPR036251">
    <property type="entry name" value="Arg_repress_C_sf"/>
</dbReference>
<dbReference type="HAMAP" id="MF_00173">
    <property type="entry name" value="Arg_repressor"/>
    <property type="match status" value="1"/>
</dbReference>
<keyword evidence="7" id="KW-0028">Amino-acid biosynthesis</keyword>
<evidence type="ECO:0000256" key="5">
    <source>
        <dbReference type="ARBA" id="ARBA00023125"/>
    </source>
</evidence>
<keyword evidence="4 7" id="KW-0805">Transcription regulation</keyword>
<name>A0ABW4DNZ0_9LACO</name>
<dbReference type="Gene3D" id="3.30.1360.40">
    <property type="match status" value="1"/>
</dbReference>
<dbReference type="InterPro" id="IPR036388">
    <property type="entry name" value="WH-like_DNA-bd_sf"/>
</dbReference>
<gene>
    <name evidence="7" type="primary">argR</name>
    <name evidence="10" type="ORF">ACFQ4L_05520</name>
</gene>
<comment type="similarity">
    <text evidence="2 7">Belongs to the ArgR family.</text>
</comment>
<accession>A0ABW4DNZ0</accession>
<dbReference type="InterPro" id="IPR020900">
    <property type="entry name" value="Arg_repress_DNA-bd"/>
</dbReference>
<reference evidence="11" key="1">
    <citation type="journal article" date="2019" name="Int. J. Syst. Evol. Microbiol.">
        <title>The Global Catalogue of Microorganisms (GCM) 10K type strain sequencing project: providing services to taxonomists for standard genome sequencing and annotation.</title>
        <authorList>
            <consortium name="The Broad Institute Genomics Platform"/>
            <consortium name="The Broad Institute Genome Sequencing Center for Infectious Disease"/>
            <person name="Wu L."/>
            <person name="Ma J."/>
        </authorList>
    </citation>
    <scope>NUCLEOTIDE SEQUENCE [LARGE SCALE GENOMIC DNA]</scope>
    <source>
        <strain evidence="11">CCM 8951</strain>
    </source>
</reference>
<keyword evidence="5 7" id="KW-0238">DNA-binding</keyword>
<dbReference type="SUPFAM" id="SSF46785">
    <property type="entry name" value="Winged helix' DNA-binding domain"/>
    <property type="match status" value="1"/>
</dbReference>
<dbReference type="Pfam" id="PF02863">
    <property type="entry name" value="Arg_repressor_C"/>
    <property type="match status" value="1"/>
</dbReference>
<dbReference type="Proteomes" id="UP001597244">
    <property type="component" value="Unassembled WGS sequence"/>
</dbReference>
<evidence type="ECO:0000256" key="6">
    <source>
        <dbReference type="ARBA" id="ARBA00023163"/>
    </source>
</evidence>
<dbReference type="SUPFAM" id="SSF55252">
    <property type="entry name" value="C-terminal domain of arginine repressor"/>
    <property type="match status" value="1"/>
</dbReference>
<dbReference type="RefSeq" id="WP_125576583.1">
    <property type="nucleotide sequence ID" value="NZ_JBHTOF010000034.1"/>
</dbReference>
<evidence type="ECO:0000256" key="3">
    <source>
        <dbReference type="ARBA" id="ARBA00022490"/>
    </source>
</evidence>
<sequence>MDKQLRHQLIKQAILEQTINSQSDIVAYLAKKGYQITQATISRDISELHLIKVAQNGEFVYRLPQTRPDNQGTDAFHTLLNDANAQISRQDNLINVETLPGSGSVIANAIKQRRWPEIFAVIPTDDSALLIIKKDSAAVDAVWARLASVLG</sequence>
<protein>
    <recommendedName>
        <fullName evidence="7">Arginine repressor</fullName>
    </recommendedName>
</protein>
<keyword evidence="11" id="KW-1185">Reference proteome</keyword>